<feature type="transmembrane region" description="Helical" evidence="6">
    <location>
        <begin position="9"/>
        <end position="29"/>
    </location>
</feature>
<feature type="domain" description="EamA" evidence="7">
    <location>
        <begin position="152"/>
        <end position="297"/>
    </location>
</feature>
<dbReference type="PANTHER" id="PTHR32322">
    <property type="entry name" value="INNER MEMBRANE TRANSPORTER"/>
    <property type="match status" value="1"/>
</dbReference>
<evidence type="ECO:0000256" key="5">
    <source>
        <dbReference type="ARBA" id="ARBA00023136"/>
    </source>
</evidence>
<keyword evidence="3 6" id="KW-0812">Transmembrane</keyword>
<evidence type="ECO:0000313" key="8">
    <source>
        <dbReference type="EMBL" id="KGA14385.1"/>
    </source>
</evidence>
<evidence type="ECO:0000256" key="6">
    <source>
        <dbReference type="SAM" id="Phobius"/>
    </source>
</evidence>
<evidence type="ECO:0000256" key="1">
    <source>
        <dbReference type="ARBA" id="ARBA00004651"/>
    </source>
</evidence>
<feature type="transmembrane region" description="Helical" evidence="6">
    <location>
        <begin position="183"/>
        <end position="204"/>
    </location>
</feature>
<keyword evidence="2" id="KW-1003">Cell membrane</keyword>
<feature type="transmembrane region" description="Helical" evidence="6">
    <location>
        <begin position="94"/>
        <end position="114"/>
    </location>
</feature>
<comment type="subcellular location">
    <subcellularLocation>
        <location evidence="1">Cell membrane</location>
        <topology evidence="1">Multi-pass membrane protein</topology>
    </subcellularLocation>
</comment>
<feature type="transmembrane region" description="Helical" evidence="6">
    <location>
        <begin position="35"/>
        <end position="56"/>
    </location>
</feature>
<reference evidence="8" key="1">
    <citation type="submission" date="2014-05" db="EMBL/GenBank/DDBJ databases">
        <title>Key roles for freshwater Actinobacteria revealed by deep metagenomic sequencing.</title>
        <authorList>
            <person name="Ghai R."/>
            <person name="Mizuno C.M."/>
            <person name="Picazo A."/>
            <person name="Camacho A."/>
            <person name="Rodriguez-Valera F."/>
        </authorList>
    </citation>
    <scope>NUCLEOTIDE SEQUENCE</scope>
</reference>
<feature type="transmembrane region" description="Helical" evidence="6">
    <location>
        <begin position="282"/>
        <end position="299"/>
    </location>
</feature>
<name>A0A094PRL8_9ZZZZ</name>
<organism evidence="8">
    <name type="scientific">freshwater metagenome</name>
    <dbReference type="NCBI Taxonomy" id="449393"/>
    <lineage>
        <taxon>unclassified sequences</taxon>
        <taxon>metagenomes</taxon>
        <taxon>ecological metagenomes</taxon>
    </lineage>
</organism>
<protein>
    <recommendedName>
        <fullName evidence="7">EamA domain-containing protein</fullName>
    </recommendedName>
</protein>
<dbReference type="InterPro" id="IPR050638">
    <property type="entry name" value="AA-Vitamin_Transporters"/>
</dbReference>
<feature type="transmembrane region" description="Helical" evidence="6">
    <location>
        <begin position="151"/>
        <end position="171"/>
    </location>
</feature>
<accession>A0A094PRL8</accession>
<feature type="transmembrane region" description="Helical" evidence="6">
    <location>
        <begin position="257"/>
        <end position="276"/>
    </location>
</feature>
<feature type="transmembrane region" description="Helical" evidence="6">
    <location>
        <begin position="68"/>
        <end position="88"/>
    </location>
</feature>
<feature type="domain" description="EamA" evidence="7">
    <location>
        <begin position="6"/>
        <end position="140"/>
    </location>
</feature>
<feature type="transmembrane region" description="Helical" evidence="6">
    <location>
        <begin position="224"/>
        <end position="245"/>
    </location>
</feature>
<sequence>MLNRYRGEIYLITGALFFSFNGVISTLVLDHLSPFRLTQVRCIGAFTILFLVVASRNFQSLKATRREIPTLALLGIVGFAAVQAGYFLGIQRGIPLSLVLIIEFTAPIWIVLWIKFVQKKAVPNGMWGGVALAFIGLIFIAKVWDGFTFDLLGIIGALLSAFAIAVYFLVGSSVGKKHSAQSITVWGLGMAGLTWAIVMPVWQFPFEIFTMDINLQGVFDGTLVPGWILITWIILMGTIVPYLFVVSGMLKLTPSTSSVIGMLEPVMAGVFAWIWLAQSWAPIQLGGAAIVLVGIYIADKAKIAVTSEK</sequence>
<dbReference type="GO" id="GO:0005886">
    <property type="term" value="C:plasma membrane"/>
    <property type="evidence" value="ECO:0007669"/>
    <property type="project" value="UniProtKB-SubCell"/>
</dbReference>
<feature type="transmembrane region" description="Helical" evidence="6">
    <location>
        <begin position="126"/>
        <end position="145"/>
    </location>
</feature>
<dbReference type="EMBL" id="JNSK01000131">
    <property type="protein sequence ID" value="KGA14385.1"/>
    <property type="molecule type" value="Genomic_DNA"/>
</dbReference>
<dbReference type="AlphaFoldDB" id="A0A094PRL8"/>
<dbReference type="PANTHER" id="PTHR32322:SF18">
    <property type="entry name" value="S-ADENOSYLMETHIONINE_S-ADENOSYLHOMOCYSTEINE TRANSPORTER"/>
    <property type="match status" value="1"/>
</dbReference>
<evidence type="ECO:0000256" key="2">
    <source>
        <dbReference type="ARBA" id="ARBA00022475"/>
    </source>
</evidence>
<proteinExistence type="predicted"/>
<evidence type="ECO:0000259" key="7">
    <source>
        <dbReference type="Pfam" id="PF00892"/>
    </source>
</evidence>
<keyword evidence="4 6" id="KW-1133">Transmembrane helix</keyword>
<dbReference type="Pfam" id="PF00892">
    <property type="entry name" value="EamA"/>
    <property type="match status" value="2"/>
</dbReference>
<evidence type="ECO:0000256" key="4">
    <source>
        <dbReference type="ARBA" id="ARBA00022989"/>
    </source>
</evidence>
<dbReference type="InterPro" id="IPR037185">
    <property type="entry name" value="EmrE-like"/>
</dbReference>
<evidence type="ECO:0000256" key="3">
    <source>
        <dbReference type="ARBA" id="ARBA00022692"/>
    </source>
</evidence>
<comment type="caution">
    <text evidence="8">The sequence shown here is derived from an EMBL/GenBank/DDBJ whole genome shotgun (WGS) entry which is preliminary data.</text>
</comment>
<dbReference type="SUPFAM" id="SSF103481">
    <property type="entry name" value="Multidrug resistance efflux transporter EmrE"/>
    <property type="match status" value="1"/>
</dbReference>
<keyword evidence="5 6" id="KW-0472">Membrane</keyword>
<dbReference type="InterPro" id="IPR000620">
    <property type="entry name" value="EamA_dom"/>
</dbReference>
<gene>
    <name evidence="8" type="ORF">GM50_19935</name>
</gene>